<organism evidence="1 2">
    <name type="scientific">Parasponia andersonii</name>
    <name type="common">Sponia andersonii</name>
    <dbReference type="NCBI Taxonomy" id="3476"/>
    <lineage>
        <taxon>Eukaryota</taxon>
        <taxon>Viridiplantae</taxon>
        <taxon>Streptophyta</taxon>
        <taxon>Embryophyta</taxon>
        <taxon>Tracheophyta</taxon>
        <taxon>Spermatophyta</taxon>
        <taxon>Magnoliopsida</taxon>
        <taxon>eudicotyledons</taxon>
        <taxon>Gunneridae</taxon>
        <taxon>Pentapetalae</taxon>
        <taxon>rosids</taxon>
        <taxon>fabids</taxon>
        <taxon>Rosales</taxon>
        <taxon>Cannabaceae</taxon>
        <taxon>Parasponia</taxon>
    </lineage>
</organism>
<evidence type="ECO:0000313" key="2">
    <source>
        <dbReference type="Proteomes" id="UP000237105"/>
    </source>
</evidence>
<dbReference type="OrthoDB" id="10301414at2759"/>
<keyword evidence="2" id="KW-1185">Reference proteome</keyword>
<evidence type="ECO:0000313" key="1">
    <source>
        <dbReference type="EMBL" id="PON73299.1"/>
    </source>
</evidence>
<protein>
    <submittedName>
        <fullName evidence="1">Uncharacterized protein</fullName>
    </submittedName>
</protein>
<proteinExistence type="predicted"/>
<accession>A0A2P5DJ26</accession>
<dbReference type="Proteomes" id="UP000237105">
    <property type="component" value="Unassembled WGS sequence"/>
</dbReference>
<dbReference type="EMBL" id="JXTB01000034">
    <property type="protein sequence ID" value="PON73299.1"/>
    <property type="molecule type" value="Genomic_DNA"/>
</dbReference>
<comment type="caution">
    <text evidence="1">The sequence shown here is derived from an EMBL/GenBank/DDBJ whole genome shotgun (WGS) entry which is preliminary data.</text>
</comment>
<sequence>MALLLNVYVFVKLRRLISARSQPNHAYTCPKLGLIKLIWLLLGFGPPRFLIRIRCYLGSATSGGFLHVASQGWFRVKDWCPLVLWLVAKGATVYQITNRN</sequence>
<gene>
    <name evidence="1" type="ORF">PanWU01x14_058030</name>
</gene>
<reference evidence="2" key="1">
    <citation type="submission" date="2016-06" db="EMBL/GenBank/DDBJ databases">
        <title>Parallel loss of symbiosis genes in relatives of nitrogen-fixing non-legume Parasponia.</title>
        <authorList>
            <person name="Van Velzen R."/>
            <person name="Holmer R."/>
            <person name="Bu F."/>
            <person name="Rutten L."/>
            <person name="Van Zeijl A."/>
            <person name="Liu W."/>
            <person name="Santuari L."/>
            <person name="Cao Q."/>
            <person name="Sharma T."/>
            <person name="Shen D."/>
            <person name="Roswanjaya Y."/>
            <person name="Wardhani T."/>
            <person name="Kalhor M.S."/>
            <person name="Jansen J."/>
            <person name="Van den Hoogen J."/>
            <person name="Gungor B."/>
            <person name="Hartog M."/>
            <person name="Hontelez J."/>
            <person name="Verver J."/>
            <person name="Yang W.-C."/>
            <person name="Schijlen E."/>
            <person name="Repin R."/>
            <person name="Schilthuizen M."/>
            <person name="Schranz E."/>
            <person name="Heidstra R."/>
            <person name="Miyata K."/>
            <person name="Fedorova E."/>
            <person name="Kohlen W."/>
            <person name="Bisseling T."/>
            <person name="Smit S."/>
            <person name="Geurts R."/>
        </authorList>
    </citation>
    <scope>NUCLEOTIDE SEQUENCE [LARGE SCALE GENOMIC DNA]</scope>
    <source>
        <strain evidence="2">cv. WU1-14</strain>
    </source>
</reference>
<name>A0A2P5DJ26_PARAD</name>
<dbReference type="AlphaFoldDB" id="A0A2P5DJ26"/>